<proteinExistence type="predicted"/>
<dbReference type="Proteomes" id="UP001497535">
    <property type="component" value="Unassembled WGS sequence"/>
</dbReference>
<evidence type="ECO:0000313" key="2">
    <source>
        <dbReference type="Proteomes" id="UP001497535"/>
    </source>
</evidence>
<keyword evidence="2" id="KW-1185">Reference proteome</keyword>
<comment type="caution">
    <text evidence="1">The sequence shown here is derived from an EMBL/GenBank/DDBJ whole genome shotgun (WGS) entry which is preliminary data.</text>
</comment>
<accession>A0ACB0XM75</accession>
<dbReference type="EMBL" id="CAVMJV010000001">
    <property type="protein sequence ID" value="CAK5008465.1"/>
    <property type="molecule type" value="Genomic_DNA"/>
</dbReference>
<organism evidence="1 2">
    <name type="scientific">Meloidogyne enterolobii</name>
    <name type="common">Root-knot nematode worm</name>
    <name type="synonym">Meloidogyne mayaguensis</name>
    <dbReference type="NCBI Taxonomy" id="390850"/>
    <lineage>
        <taxon>Eukaryota</taxon>
        <taxon>Metazoa</taxon>
        <taxon>Ecdysozoa</taxon>
        <taxon>Nematoda</taxon>
        <taxon>Chromadorea</taxon>
        <taxon>Rhabditida</taxon>
        <taxon>Tylenchina</taxon>
        <taxon>Tylenchomorpha</taxon>
        <taxon>Tylenchoidea</taxon>
        <taxon>Meloidogynidae</taxon>
        <taxon>Meloidogyninae</taxon>
        <taxon>Meloidogyne</taxon>
    </lineage>
</organism>
<protein>
    <submittedName>
        <fullName evidence="1">Uncharacterized protein</fullName>
    </submittedName>
</protein>
<gene>
    <name evidence="1" type="ORF">MENTE1834_LOCUS1063</name>
</gene>
<evidence type="ECO:0000313" key="1">
    <source>
        <dbReference type="EMBL" id="CAK5008465.1"/>
    </source>
</evidence>
<sequence length="172" mass="19012">MFVFNKPWKKQAMLINAVSLLSVVFLLLLIEQVNTEGINIKLDMEGDDVPTASEGEKDALLTTDPPTTTTEDTTTKAATSATLKKEAPRRGMFANAMNGFENLARRRSYEDLTPKERKEMKEAAPFVIVFFVIIICCCCACIVGVVALTIKAVSKKETRPKEVGNKEYVCEG</sequence>
<name>A0ACB0XM75_MELEN</name>
<reference evidence="1" key="1">
    <citation type="submission" date="2023-11" db="EMBL/GenBank/DDBJ databases">
        <authorList>
            <person name="Poullet M."/>
        </authorList>
    </citation>
    <scope>NUCLEOTIDE SEQUENCE</scope>
    <source>
        <strain evidence="1">E1834</strain>
    </source>
</reference>